<proteinExistence type="predicted"/>
<gene>
    <name evidence="7" type="ORF">PGLA1383_LOCUS2261</name>
</gene>
<dbReference type="PROSITE" id="PS50103">
    <property type="entry name" value="ZF_C3H1"/>
    <property type="match status" value="1"/>
</dbReference>
<comment type="caution">
    <text evidence="7">The sequence shown here is derived from an EMBL/GenBank/DDBJ whole genome shotgun (WGS) entry which is preliminary data.</text>
</comment>
<sequence length="144" mass="15104">ALTSSFSTAPPSGDVQQMAKQAIDDQLQAEAEAQIRLMQGGGGYEGTALTTQGPPGHRSLQEQLLSFKPQTRIAEPCGDFRRGLCTRGDQCRFSHEPPPPPGSELMLRSEALDITDDVLAAAAAAAAAALVQNLPPPEPAEIQG</sequence>
<evidence type="ECO:0000259" key="6">
    <source>
        <dbReference type="PROSITE" id="PS50103"/>
    </source>
</evidence>
<evidence type="ECO:0000256" key="5">
    <source>
        <dbReference type="SAM" id="MobiDB-lite"/>
    </source>
</evidence>
<dbReference type="InterPro" id="IPR036855">
    <property type="entry name" value="Znf_CCCH_sf"/>
</dbReference>
<dbReference type="Gene3D" id="4.10.1000.10">
    <property type="entry name" value="Zinc finger, CCCH-type"/>
    <property type="match status" value="1"/>
</dbReference>
<dbReference type="SUPFAM" id="SSF90229">
    <property type="entry name" value="CCCH zinc finger"/>
    <property type="match status" value="1"/>
</dbReference>
<feature type="non-terminal residue" evidence="7">
    <location>
        <position position="144"/>
    </location>
</feature>
<dbReference type="AlphaFoldDB" id="A0A813D5U6"/>
<dbReference type="SMART" id="SM00356">
    <property type="entry name" value="ZnF_C3H1"/>
    <property type="match status" value="1"/>
</dbReference>
<accession>A0A813D5U6</accession>
<dbReference type="InterPro" id="IPR000571">
    <property type="entry name" value="Znf_CCCH"/>
</dbReference>
<dbReference type="EMBL" id="CAJNNV010000664">
    <property type="protein sequence ID" value="CAE8583278.1"/>
    <property type="molecule type" value="Genomic_DNA"/>
</dbReference>
<evidence type="ECO:0000313" key="7">
    <source>
        <dbReference type="EMBL" id="CAE8583278.1"/>
    </source>
</evidence>
<evidence type="ECO:0000313" key="8">
    <source>
        <dbReference type="Proteomes" id="UP000654075"/>
    </source>
</evidence>
<feature type="compositionally biased region" description="Polar residues" evidence="5">
    <location>
        <begin position="1"/>
        <end position="19"/>
    </location>
</feature>
<feature type="region of interest" description="Disordered" evidence="5">
    <location>
        <begin position="1"/>
        <end position="25"/>
    </location>
</feature>
<name>A0A813D5U6_POLGL</name>
<organism evidence="7 8">
    <name type="scientific">Polarella glacialis</name>
    <name type="common">Dinoflagellate</name>
    <dbReference type="NCBI Taxonomy" id="89957"/>
    <lineage>
        <taxon>Eukaryota</taxon>
        <taxon>Sar</taxon>
        <taxon>Alveolata</taxon>
        <taxon>Dinophyceae</taxon>
        <taxon>Suessiales</taxon>
        <taxon>Suessiaceae</taxon>
        <taxon>Polarella</taxon>
    </lineage>
</organism>
<evidence type="ECO:0000256" key="2">
    <source>
        <dbReference type="ARBA" id="ARBA00022771"/>
    </source>
</evidence>
<dbReference type="Pfam" id="PF00642">
    <property type="entry name" value="zf-CCCH"/>
    <property type="match status" value="1"/>
</dbReference>
<dbReference type="Proteomes" id="UP000654075">
    <property type="component" value="Unassembled WGS sequence"/>
</dbReference>
<dbReference type="OrthoDB" id="491571at2759"/>
<keyword evidence="3 4" id="KW-0862">Zinc</keyword>
<evidence type="ECO:0000256" key="3">
    <source>
        <dbReference type="ARBA" id="ARBA00022833"/>
    </source>
</evidence>
<feature type="non-terminal residue" evidence="7">
    <location>
        <position position="1"/>
    </location>
</feature>
<reference evidence="7" key="1">
    <citation type="submission" date="2021-02" db="EMBL/GenBank/DDBJ databases">
        <authorList>
            <person name="Dougan E. K."/>
            <person name="Rhodes N."/>
            <person name="Thang M."/>
            <person name="Chan C."/>
        </authorList>
    </citation>
    <scope>NUCLEOTIDE SEQUENCE</scope>
</reference>
<keyword evidence="8" id="KW-1185">Reference proteome</keyword>
<keyword evidence="1 4" id="KW-0479">Metal-binding</keyword>
<dbReference type="OMA" id="NDLICDS"/>
<evidence type="ECO:0000256" key="4">
    <source>
        <dbReference type="PROSITE-ProRule" id="PRU00723"/>
    </source>
</evidence>
<protein>
    <recommendedName>
        <fullName evidence="6">C3H1-type domain-containing protein</fullName>
    </recommendedName>
</protein>
<feature type="zinc finger region" description="C3H1-type" evidence="4">
    <location>
        <begin position="71"/>
        <end position="98"/>
    </location>
</feature>
<feature type="domain" description="C3H1-type" evidence="6">
    <location>
        <begin position="71"/>
        <end position="98"/>
    </location>
</feature>
<feature type="region of interest" description="Disordered" evidence="5">
    <location>
        <begin position="38"/>
        <end position="59"/>
    </location>
</feature>
<evidence type="ECO:0000256" key="1">
    <source>
        <dbReference type="ARBA" id="ARBA00022723"/>
    </source>
</evidence>
<dbReference type="GO" id="GO:0008270">
    <property type="term" value="F:zinc ion binding"/>
    <property type="evidence" value="ECO:0007669"/>
    <property type="project" value="UniProtKB-KW"/>
</dbReference>
<keyword evidence="2 4" id="KW-0863">Zinc-finger</keyword>